<keyword evidence="5" id="KW-0808">Transferase</keyword>
<evidence type="ECO:0000259" key="3">
    <source>
        <dbReference type="PROSITE" id="PS50031"/>
    </source>
</evidence>
<dbReference type="InterPro" id="IPR027417">
    <property type="entry name" value="P-loop_NTPase"/>
</dbReference>
<evidence type="ECO:0000256" key="2">
    <source>
        <dbReference type="PROSITE-ProRule" id="PRU00283"/>
    </source>
</evidence>
<dbReference type="InterPro" id="IPR027640">
    <property type="entry name" value="Kinesin-like_fam"/>
</dbReference>
<dbReference type="PROSITE" id="PS50067">
    <property type="entry name" value="KINESIN_MOTOR_2"/>
    <property type="match status" value="1"/>
</dbReference>
<dbReference type="GO" id="GO:0008017">
    <property type="term" value="F:microtubule binding"/>
    <property type="evidence" value="ECO:0007669"/>
    <property type="project" value="InterPro"/>
</dbReference>
<comment type="similarity">
    <text evidence="2">Belongs to the TRAFAC class myosin-kinesin ATPase superfamily. Kinesin family.</text>
</comment>
<dbReference type="Gene3D" id="3.40.850.10">
    <property type="entry name" value="Kinesin motor domain"/>
    <property type="match status" value="1"/>
</dbReference>
<dbReference type="InterPro" id="IPR036961">
    <property type="entry name" value="Kinesin_motor_dom_sf"/>
</dbReference>
<feature type="domain" description="EH" evidence="3">
    <location>
        <begin position="38"/>
        <end position="134"/>
    </location>
</feature>
<evidence type="ECO:0000256" key="1">
    <source>
        <dbReference type="ARBA" id="ARBA00023175"/>
    </source>
</evidence>
<dbReference type="PANTHER" id="PTHR47972:SF28">
    <property type="entry name" value="KINESIN-LIKE PROTEIN KLP-3"/>
    <property type="match status" value="1"/>
</dbReference>
<sequence>MIEIYNEQVRHLLVSHGSNNNVADALLVPVTCSQDVLDLMRIGQKNRGVGATGLNERSTRCHRPFFGDQGVAGRLIEDVWEIGVVMEGKVFTKNGLLKSLNLILAQEEGKKIRDNALKVKQTVQDATRPEGQATRDLKTLIEIISTTS</sequence>
<dbReference type="SUPFAM" id="SSF52540">
    <property type="entry name" value="P-loop containing nucleoside triphosphate hydrolases"/>
    <property type="match status" value="1"/>
</dbReference>
<evidence type="ECO:0000259" key="4">
    <source>
        <dbReference type="PROSITE" id="PS50067"/>
    </source>
</evidence>
<dbReference type="GO" id="GO:0015630">
    <property type="term" value="C:microtubule cytoskeleton"/>
    <property type="evidence" value="ECO:0007669"/>
    <property type="project" value="TreeGrafter"/>
</dbReference>
<accession>A0A0B2P9K5</accession>
<proteinExistence type="inferred from homology"/>
<dbReference type="GO" id="GO:0007018">
    <property type="term" value="P:microtubule-based movement"/>
    <property type="evidence" value="ECO:0007669"/>
    <property type="project" value="InterPro"/>
</dbReference>
<dbReference type="SUPFAM" id="SSF53756">
    <property type="entry name" value="UDP-Glycosyltransferase/glycogen phosphorylase"/>
    <property type="match status" value="1"/>
</dbReference>
<dbReference type="EC" id="2.4.1.115" evidence="5"/>
<dbReference type="Gene3D" id="3.40.50.2000">
    <property type="entry name" value="Glycogen Phosphorylase B"/>
    <property type="match status" value="1"/>
</dbReference>
<dbReference type="Pfam" id="PF00225">
    <property type="entry name" value="Kinesin"/>
    <property type="match status" value="1"/>
</dbReference>
<dbReference type="GO" id="GO:0005524">
    <property type="term" value="F:ATP binding"/>
    <property type="evidence" value="ECO:0007669"/>
    <property type="project" value="InterPro"/>
</dbReference>
<protein>
    <submittedName>
        <fullName evidence="5">Anthocyanidin 3-O-glucosyltransferase 2</fullName>
        <ecNumber evidence="5">2.4.1.115</ecNumber>
    </submittedName>
</protein>
<dbReference type="InterPro" id="IPR001752">
    <property type="entry name" value="Kinesin_motor_dom"/>
</dbReference>
<reference evidence="5" key="1">
    <citation type="submission" date="2014-07" db="EMBL/GenBank/DDBJ databases">
        <title>Identification of a novel salt tolerance gene in wild soybean by whole-genome sequencing.</title>
        <authorList>
            <person name="Lam H.-M."/>
            <person name="Qi X."/>
            <person name="Li M.-W."/>
            <person name="Liu X."/>
            <person name="Xie M."/>
            <person name="Ni M."/>
            <person name="Xu X."/>
        </authorList>
    </citation>
    <scope>NUCLEOTIDE SEQUENCE [LARGE SCALE GENOMIC DNA]</scope>
    <source>
        <tissue evidence="5">Root</tissue>
    </source>
</reference>
<dbReference type="EMBL" id="KN667747">
    <property type="protein sequence ID" value="KHN06060.1"/>
    <property type="molecule type" value="Genomic_DNA"/>
</dbReference>
<dbReference type="PANTHER" id="PTHR47972">
    <property type="entry name" value="KINESIN-LIKE PROTEIN KLP-3"/>
    <property type="match status" value="1"/>
</dbReference>
<dbReference type="GO" id="GO:0003777">
    <property type="term" value="F:microtubule motor activity"/>
    <property type="evidence" value="ECO:0007669"/>
    <property type="project" value="InterPro"/>
</dbReference>
<dbReference type="GO" id="GO:0047213">
    <property type="term" value="F:anthocyanidin 3-O-glucosyltransferase activity"/>
    <property type="evidence" value="ECO:0007669"/>
    <property type="project" value="UniProtKB-EC"/>
</dbReference>
<dbReference type="PROSITE" id="PS50031">
    <property type="entry name" value="EH"/>
    <property type="match status" value="1"/>
</dbReference>
<comment type="caution">
    <text evidence="2">Lacks conserved residue(s) required for the propagation of feature annotation.</text>
</comment>
<dbReference type="InterPro" id="IPR000261">
    <property type="entry name" value="EH_dom"/>
</dbReference>
<evidence type="ECO:0000313" key="5">
    <source>
        <dbReference type="EMBL" id="KHN06060.1"/>
    </source>
</evidence>
<feature type="domain" description="Kinesin motor" evidence="4">
    <location>
        <begin position="1"/>
        <end position="62"/>
    </location>
</feature>
<dbReference type="Proteomes" id="UP000053555">
    <property type="component" value="Unassembled WGS sequence"/>
</dbReference>
<dbReference type="AlphaFoldDB" id="A0A0B2P9K5"/>
<organism evidence="5">
    <name type="scientific">Glycine soja</name>
    <name type="common">Wild soybean</name>
    <dbReference type="NCBI Taxonomy" id="3848"/>
    <lineage>
        <taxon>Eukaryota</taxon>
        <taxon>Viridiplantae</taxon>
        <taxon>Streptophyta</taxon>
        <taxon>Embryophyta</taxon>
        <taxon>Tracheophyta</taxon>
        <taxon>Spermatophyta</taxon>
        <taxon>Magnoliopsida</taxon>
        <taxon>eudicotyledons</taxon>
        <taxon>Gunneridae</taxon>
        <taxon>Pentapetalae</taxon>
        <taxon>rosids</taxon>
        <taxon>fabids</taxon>
        <taxon>Fabales</taxon>
        <taxon>Fabaceae</taxon>
        <taxon>Papilionoideae</taxon>
        <taxon>50 kb inversion clade</taxon>
        <taxon>NPAAA clade</taxon>
        <taxon>indigoferoid/millettioid clade</taxon>
        <taxon>Phaseoleae</taxon>
        <taxon>Glycine</taxon>
        <taxon>Glycine subgen. Soja</taxon>
    </lineage>
</organism>
<keyword evidence="1" id="KW-0505">Motor protein</keyword>
<gene>
    <name evidence="5" type="ORF">glysoja_035966</name>
</gene>
<name>A0A0B2P9K5_GLYSO</name>
<keyword evidence="5" id="KW-0328">Glycosyltransferase</keyword>